<reference evidence="7 8" key="1">
    <citation type="submission" date="2022-03" db="EMBL/GenBank/DDBJ databases">
        <title>Parabacteroides sp. nov. isolated from swine feces.</title>
        <authorList>
            <person name="Bak J.E."/>
        </authorList>
    </citation>
    <scope>NUCLEOTIDE SEQUENCE [LARGE SCALE GENOMIC DNA]</scope>
    <source>
        <strain evidence="7 8">AGMB00274</strain>
    </source>
</reference>
<proteinExistence type="inferred from homology"/>
<keyword evidence="3" id="KW-0731">Sigma factor</keyword>
<dbReference type="SUPFAM" id="SSF88946">
    <property type="entry name" value="Sigma2 domain of RNA polymerase sigma factors"/>
    <property type="match status" value="1"/>
</dbReference>
<dbReference type="Pfam" id="PF04542">
    <property type="entry name" value="Sigma70_r2"/>
    <property type="match status" value="1"/>
</dbReference>
<dbReference type="NCBIfam" id="TIGR02937">
    <property type="entry name" value="sigma70-ECF"/>
    <property type="match status" value="1"/>
</dbReference>
<keyword evidence="2" id="KW-0805">Transcription regulation</keyword>
<keyword evidence="4" id="KW-0804">Transcription</keyword>
<evidence type="ECO:0000256" key="2">
    <source>
        <dbReference type="ARBA" id="ARBA00023015"/>
    </source>
</evidence>
<gene>
    <name evidence="7" type="ORF">MUN53_04925</name>
</gene>
<sequence>MQSCNNNRLVDQEKELIIALKQGNEKAFNILYKQYWKQVYNFCRLYLTNTEEAEEVVQDVFVRLWQSRDFLRENDNFKGLLFIISRNLVFNQTRKSFNHDFYTLSLLEALENMPEENSYDIEKELEAKDLSAYIDLLIAELPPQRQKIFHLSRKEHKSYKEIADLMHLSEKTVEHQVSEALKFLRKHITLLVIFLN</sequence>
<evidence type="ECO:0000256" key="4">
    <source>
        <dbReference type="ARBA" id="ARBA00023163"/>
    </source>
</evidence>
<comment type="caution">
    <text evidence="7">The sequence shown here is derived from an EMBL/GenBank/DDBJ whole genome shotgun (WGS) entry which is preliminary data.</text>
</comment>
<dbReference type="InterPro" id="IPR039425">
    <property type="entry name" value="RNA_pol_sigma-70-like"/>
</dbReference>
<comment type="similarity">
    <text evidence="1">Belongs to the sigma-70 factor family. ECF subfamily.</text>
</comment>
<dbReference type="InterPro" id="IPR007627">
    <property type="entry name" value="RNA_pol_sigma70_r2"/>
</dbReference>
<dbReference type="SUPFAM" id="SSF88659">
    <property type="entry name" value="Sigma3 and sigma4 domains of RNA polymerase sigma factors"/>
    <property type="match status" value="1"/>
</dbReference>
<dbReference type="EMBL" id="JAKZMM010000009">
    <property type="protein sequence ID" value="MCJ2379957.1"/>
    <property type="molecule type" value="Genomic_DNA"/>
</dbReference>
<dbReference type="Pfam" id="PF08281">
    <property type="entry name" value="Sigma70_r4_2"/>
    <property type="match status" value="1"/>
</dbReference>
<dbReference type="InterPro" id="IPR036388">
    <property type="entry name" value="WH-like_DNA-bd_sf"/>
</dbReference>
<evidence type="ECO:0000259" key="6">
    <source>
        <dbReference type="Pfam" id="PF08281"/>
    </source>
</evidence>
<evidence type="ECO:0000313" key="7">
    <source>
        <dbReference type="EMBL" id="MCJ2379957.1"/>
    </source>
</evidence>
<dbReference type="Gene3D" id="1.10.1740.10">
    <property type="match status" value="1"/>
</dbReference>
<dbReference type="InterPro" id="IPR014327">
    <property type="entry name" value="RNA_pol_sigma70_bacteroid"/>
</dbReference>
<evidence type="ECO:0000313" key="8">
    <source>
        <dbReference type="Proteomes" id="UP001165444"/>
    </source>
</evidence>
<dbReference type="PANTHER" id="PTHR43133:SF46">
    <property type="entry name" value="RNA POLYMERASE SIGMA-70 FACTOR ECF SUBFAMILY"/>
    <property type="match status" value="1"/>
</dbReference>
<evidence type="ECO:0000256" key="1">
    <source>
        <dbReference type="ARBA" id="ARBA00010641"/>
    </source>
</evidence>
<evidence type="ECO:0000259" key="5">
    <source>
        <dbReference type="Pfam" id="PF04542"/>
    </source>
</evidence>
<dbReference type="InterPro" id="IPR013249">
    <property type="entry name" value="RNA_pol_sigma70_r4_t2"/>
</dbReference>
<dbReference type="InterPro" id="IPR014284">
    <property type="entry name" value="RNA_pol_sigma-70_dom"/>
</dbReference>
<dbReference type="Gene3D" id="1.10.10.10">
    <property type="entry name" value="Winged helix-like DNA-binding domain superfamily/Winged helix DNA-binding domain"/>
    <property type="match status" value="1"/>
</dbReference>
<name>A0ABT0BYW9_9BACT</name>
<dbReference type="InterPro" id="IPR013324">
    <property type="entry name" value="RNA_pol_sigma_r3/r4-like"/>
</dbReference>
<dbReference type="PANTHER" id="PTHR43133">
    <property type="entry name" value="RNA POLYMERASE ECF-TYPE SIGMA FACTO"/>
    <property type="match status" value="1"/>
</dbReference>
<dbReference type="NCBIfam" id="TIGR02985">
    <property type="entry name" value="Sig70_bacteroi1"/>
    <property type="match status" value="1"/>
</dbReference>
<feature type="domain" description="RNA polymerase sigma factor 70 region 4 type 2" evidence="6">
    <location>
        <begin position="133"/>
        <end position="184"/>
    </location>
</feature>
<dbReference type="Proteomes" id="UP001165444">
    <property type="component" value="Unassembled WGS sequence"/>
</dbReference>
<organism evidence="7 8">
    <name type="scientific">Parabacteroides faecalis</name>
    <dbReference type="NCBI Taxonomy" id="2924040"/>
    <lineage>
        <taxon>Bacteria</taxon>
        <taxon>Pseudomonadati</taxon>
        <taxon>Bacteroidota</taxon>
        <taxon>Bacteroidia</taxon>
        <taxon>Bacteroidales</taxon>
        <taxon>Tannerellaceae</taxon>
        <taxon>Parabacteroides</taxon>
    </lineage>
</organism>
<evidence type="ECO:0000256" key="3">
    <source>
        <dbReference type="ARBA" id="ARBA00023082"/>
    </source>
</evidence>
<accession>A0ABT0BYW9</accession>
<keyword evidence="8" id="KW-1185">Reference proteome</keyword>
<dbReference type="InterPro" id="IPR013325">
    <property type="entry name" value="RNA_pol_sigma_r2"/>
</dbReference>
<feature type="domain" description="RNA polymerase sigma-70 region 2" evidence="5">
    <location>
        <begin position="31"/>
        <end position="95"/>
    </location>
</feature>
<protein>
    <submittedName>
        <fullName evidence="7">RNA polymerase sigma-70 factor</fullName>
    </submittedName>
</protein>